<proteinExistence type="predicted"/>
<evidence type="ECO:0000313" key="3">
    <source>
        <dbReference type="Proteomes" id="UP000314294"/>
    </source>
</evidence>
<sequence length="148" mass="15696">MEVIDPHRNTTEASAARMNEWPPRCEVREGPASTEGSFTVELHPLEAALGPPGHRLLEADGVAQPHQLLADIHSLGDKDVLVFFNDPCKETEDEHGSVTHVVVVELDAGPGGDLRMGVAAQFGLQGAPAGAGRQLLKVIQGCLSPHLS</sequence>
<gene>
    <name evidence="2" type="ORF">EYF80_039204</name>
</gene>
<evidence type="ECO:0000313" key="2">
    <source>
        <dbReference type="EMBL" id="TNN50564.1"/>
    </source>
</evidence>
<dbReference type="AlphaFoldDB" id="A0A4Z2GCY5"/>
<organism evidence="2 3">
    <name type="scientific">Liparis tanakae</name>
    <name type="common">Tanaka's snailfish</name>
    <dbReference type="NCBI Taxonomy" id="230148"/>
    <lineage>
        <taxon>Eukaryota</taxon>
        <taxon>Metazoa</taxon>
        <taxon>Chordata</taxon>
        <taxon>Craniata</taxon>
        <taxon>Vertebrata</taxon>
        <taxon>Euteleostomi</taxon>
        <taxon>Actinopterygii</taxon>
        <taxon>Neopterygii</taxon>
        <taxon>Teleostei</taxon>
        <taxon>Neoteleostei</taxon>
        <taxon>Acanthomorphata</taxon>
        <taxon>Eupercaria</taxon>
        <taxon>Perciformes</taxon>
        <taxon>Cottioidei</taxon>
        <taxon>Cottales</taxon>
        <taxon>Liparidae</taxon>
        <taxon>Liparis</taxon>
    </lineage>
</organism>
<name>A0A4Z2GCY5_9TELE</name>
<dbReference type="EMBL" id="SRLO01000612">
    <property type="protein sequence ID" value="TNN50564.1"/>
    <property type="molecule type" value="Genomic_DNA"/>
</dbReference>
<keyword evidence="3" id="KW-1185">Reference proteome</keyword>
<dbReference type="Proteomes" id="UP000314294">
    <property type="component" value="Unassembled WGS sequence"/>
</dbReference>
<comment type="caution">
    <text evidence="2">The sequence shown here is derived from an EMBL/GenBank/DDBJ whole genome shotgun (WGS) entry which is preliminary data.</text>
</comment>
<feature type="compositionally biased region" description="Basic and acidic residues" evidence="1">
    <location>
        <begin position="1"/>
        <end position="10"/>
    </location>
</feature>
<accession>A0A4Z2GCY5</accession>
<reference evidence="2 3" key="1">
    <citation type="submission" date="2019-03" db="EMBL/GenBank/DDBJ databases">
        <title>First draft genome of Liparis tanakae, snailfish: a comprehensive survey of snailfish specific genes.</title>
        <authorList>
            <person name="Kim W."/>
            <person name="Song I."/>
            <person name="Jeong J.-H."/>
            <person name="Kim D."/>
            <person name="Kim S."/>
            <person name="Ryu S."/>
            <person name="Song J.Y."/>
            <person name="Lee S.K."/>
        </authorList>
    </citation>
    <scope>NUCLEOTIDE SEQUENCE [LARGE SCALE GENOMIC DNA]</scope>
    <source>
        <tissue evidence="2">Muscle</tissue>
    </source>
</reference>
<feature type="region of interest" description="Disordered" evidence="1">
    <location>
        <begin position="1"/>
        <end position="31"/>
    </location>
</feature>
<evidence type="ECO:0000256" key="1">
    <source>
        <dbReference type="SAM" id="MobiDB-lite"/>
    </source>
</evidence>
<protein>
    <submittedName>
        <fullName evidence="2">Uncharacterized protein</fullName>
    </submittedName>
</protein>